<comment type="caution">
    <text evidence="8">The sequence shown here is derived from an EMBL/GenBank/DDBJ whole genome shotgun (WGS) entry which is preliminary data.</text>
</comment>
<gene>
    <name evidence="8" type="ORF">ABEB36_002293</name>
</gene>
<dbReference type="EMBL" id="JBDJPC010000002">
    <property type="protein sequence ID" value="KAL1512757.1"/>
    <property type="molecule type" value="Genomic_DNA"/>
</dbReference>
<proteinExistence type="inferred from homology"/>
<evidence type="ECO:0000256" key="1">
    <source>
        <dbReference type="ARBA" id="ARBA00010638"/>
    </source>
</evidence>
<organism evidence="8 9">
    <name type="scientific">Hypothenemus hampei</name>
    <name type="common">Coffee berry borer</name>
    <dbReference type="NCBI Taxonomy" id="57062"/>
    <lineage>
        <taxon>Eukaryota</taxon>
        <taxon>Metazoa</taxon>
        <taxon>Ecdysozoa</taxon>
        <taxon>Arthropoda</taxon>
        <taxon>Hexapoda</taxon>
        <taxon>Insecta</taxon>
        <taxon>Pterygota</taxon>
        <taxon>Neoptera</taxon>
        <taxon>Endopterygota</taxon>
        <taxon>Coleoptera</taxon>
        <taxon>Polyphaga</taxon>
        <taxon>Cucujiformia</taxon>
        <taxon>Curculionidae</taxon>
        <taxon>Scolytinae</taxon>
        <taxon>Hypothenemus</taxon>
    </lineage>
</organism>
<evidence type="ECO:0000313" key="8">
    <source>
        <dbReference type="EMBL" id="KAL1512757.1"/>
    </source>
</evidence>
<dbReference type="SUPFAM" id="SSF100950">
    <property type="entry name" value="NagB/RpiA/CoA transferase-like"/>
    <property type="match status" value="1"/>
</dbReference>
<dbReference type="AlphaFoldDB" id="A0ABD1F587"/>
<keyword evidence="7" id="KW-0460">Magnesium</keyword>
<evidence type="ECO:0000313" key="9">
    <source>
        <dbReference type="Proteomes" id="UP001566132"/>
    </source>
</evidence>
<keyword evidence="7" id="KW-0479">Metal-binding</keyword>
<protein>
    <recommendedName>
        <fullName evidence="5 7">5-formyltetrahydrofolate cyclo-ligase</fullName>
        <ecNumber evidence="5 7">6.3.3.2</ecNumber>
    </recommendedName>
</protein>
<keyword evidence="3 6" id="KW-0067">ATP-binding</keyword>
<dbReference type="PIRSF" id="PIRSF006806">
    <property type="entry name" value="FTHF_cligase"/>
    <property type="match status" value="1"/>
</dbReference>
<keyword evidence="2 6" id="KW-0547">Nucleotide-binding</keyword>
<name>A0ABD1F587_HYPHA</name>
<feature type="binding site" evidence="6">
    <location>
        <begin position="12"/>
        <end position="16"/>
    </location>
    <ligand>
        <name>ATP</name>
        <dbReference type="ChEBI" id="CHEBI:30616"/>
    </ligand>
</feature>
<evidence type="ECO:0000256" key="4">
    <source>
        <dbReference type="ARBA" id="ARBA00036539"/>
    </source>
</evidence>
<dbReference type="NCBIfam" id="TIGR02727">
    <property type="entry name" value="MTHFS_bact"/>
    <property type="match status" value="1"/>
</dbReference>
<evidence type="ECO:0000256" key="3">
    <source>
        <dbReference type="ARBA" id="ARBA00022840"/>
    </source>
</evidence>
<dbReference type="Gene3D" id="3.40.50.10420">
    <property type="entry name" value="NagB/RpiA/CoA transferase-like"/>
    <property type="match status" value="1"/>
</dbReference>
<dbReference type="EC" id="6.3.3.2" evidence="5 7"/>
<comment type="similarity">
    <text evidence="1 7">Belongs to the 5-formyltetrahydrofolate cyclo-ligase family.</text>
</comment>
<evidence type="ECO:0000256" key="2">
    <source>
        <dbReference type="ARBA" id="ARBA00022741"/>
    </source>
</evidence>
<evidence type="ECO:0000256" key="6">
    <source>
        <dbReference type="PIRSR" id="PIRSR006806-1"/>
    </source>
</evidence>
<feature type="binding site" evidence="6">
    <location>
        <begin position="145"/>
        <end position="153"/>
    </location>
    <ligand>
        <name>ATP</name>
        <dbReference type="ChEBI" id="CHEBI:30616"/>
    </ligand>
</feature>
<evidence type="ECO:0000256" key="5">
    <source>
        <dbReference type="ARBA" id="ARBA00038966"/>
    </source>
</evidence>
<dbReference type="InterPro" id="IPR002698">
    <property type="entry name" value="FTHF_cligase"/>
</dbReference>
<comment type="catalytic activity">
    <reaction evidence="4 7">
        <text>(6S)-5-formyl-5,6,7,8-tetrahydrofolate + ATP = (6R)-5,10-methenyltetrahydrofolate + ADP + phosphate</text>
        <dbReference type="Rhea" id="RHEA:10488"/>
        <dbReference type="ChEBI" id="CHEBI:30616"/>
        <dbReference type="ChEBI" id="CHEBI:43474"/>
        <dbReference type="ChEBI" id="CHEBI:57455"/>
        <dbReference type="ChEBI" id="CHEBI:57457"/>
        <dbReference type="ChEBI" id="CHEBI:456216"/>
        <dbReference type="EC" id="6.3.3.2"/>
    </reaction>
</comment>
<feature type="binding site" evidence="6">
    <location>
        <position position="58"/>
    </location>
    <ligand>
        <name>substrate</name>
    </ligand>
</feature>
<dbReference type="InterPro" id="IPR037171">
    <property type="entry name" value="NagB/RpiA_transferase-like"/>
</dbReference>
<reference evidence="8 9" key="1">
    <citation type="submission" date="2024-05" db="EMBL/GenBank/DDBJ databases">
        <title>Genetic variation in Jamaican populations of the coffee berry borer (Hypothenemus hampei).</title>
        <authorList>
            <person name="Errbii M."/>
            <person name="Myrie A."/>
        </authorList>
    </citation>
    <scope>NUCLEOTIDE SEQUENCE [LARGE SCALE GENOMIC DNA]</scope>
    <source>
        <strain evidence="8">JA-Hopewell-2020-01-JO</strain>
        <tissue evidence="8">Whole body</tissue>
    </source>
</reference>
<dbReference type="GO" id="GO:0005524">
    <property type="term" value="F:ATP binding"/>
    <property type="evidence" value="ECO:0007669"/>
    <property type="project" value="UniProtKB-KW"/>
</dbReference>
<dbReference type="InterPro" id="IPR024185">
    <property type="entry name" value="FTHF_cligase-like_sf"/>
</dbReference>
<evidence type="ECO:0000256" key="7">
    <source>
        <dbReference type="RuleBase" id="RU361279"/>
    </source>
</evidence>
<keyword evidence="9" id="KW-1185">Reference proteome</keyword>
<dbReference type="PANTHER" id="PTHR23407:SF1">
    <property type="entry name" value="5-FORMYLTETRAHYDROFOLATE CYCLO-LIGASE"/>
    <property type="match status" value="1"/>
</dbReference>
<dbReference type="FunFam" id="3.40.50.10420:FF:000007">
    <property type="entry name" value="5-formyltetrahydrofolate cyclo-ligase"/>
    <property type="match status" value="1"/>
</dbReference>
<dbReference type="PANTHER" id="PTHR23407">
    <property type="entry name" value="ATPASE INHIBITOR/5-FORMYLTETRAHYDROFOLATE CYCLO-LIGASE"/>
    <property type="match status" value="1"/>
</dbReference>
<accession>A0ABD1F587</accession>
<feature type="binding site" evidence="6">
    <location>
        <position position="63"/>
    </location>
    <ligand>
        <name>substrate</name>
    </ligand>
</feature>
<dbReference type="Pfam" id="PF01812">
    <property type="entry name" value="5-FTHF_cyc-lig"/>
    <property type="match status" value="1"/>
</dbReference>
<comment type="cofactor">
    <cofactor evidence="7">
        <name>Mg(2+)</name>
        <dbReference type="ChEBI" id="CHEBI:18420"/>
    </cofactor>
</comment>
<dbReference type="Proteomes" id="UP001566132">
    <property type="component" value="Unassembled WGS sequence"/>
</dbReference>
<dbReference type="GO" id="GO:0046872">
    <property type="term" value="F:metal ion binding"/>
    <property type="evidence" value="ECO:0007669"/>
    <property type="project" value="UniProtKB-KW"/>
</dbReference>
<dbReference type="GO" id="GO:0030272">
    <property type="term" value="F:5-formyltetrahydrofolate cyclo-ligase activity"/>
    <property type="evidence" value="ECO:0007669"/>
    <property type="project" value="UniProtKB-EC"/>
</dbReference>
<sequence length="199" mass="22329">MYETMASIEAAKAALRKTIADNVGKLSTEEKERQSKIVFNRLINLPEFKNSKRVSVFLSTSDEIDTEPMVRKIFEGNKLCFVPRYSKAGMQMVRLASMEDWENLPVTKWNIKQPLLKDQREDAIETGGLDLVICPGVAFTPKGDRLGHGGGYYDAYLKKLSEIQKQPPATVAVGFKQQIVESLPLTPTDFNVKVVLFAD</sequence>